<keyword evidence="5 8" id="KW-0067">ATP-binding</keyword>
<evidence type="ECO:0000256" key="7">
    <source>
        <dbReference type="ARBA" id="ARBA00038999"/>
    </source>
</evidence>
<evidence type="ECO:0000259" key="9">
    <source>
        <dbReference type="PROSITE" id="PS50011"/>
    </source>
</evidence>
<evidence type="ECO:0000256" key="6">
    <source>
        <dbReference type="ARBA" id="ARBA00038035"/>
    </source>
</evidence>
<name>A0A0R3WT23_HYDTA</name>
<dbReference type="STRING" id="6205.A0A0R3WT23"/>
<dbReference type="PANTHER" id="PTHR48013:SF15">
    <property type="entry name" value="DUAL SPECIFICITY MITOGEN-ACTIVATED PROTEIN KINASE KINASE 4"/>
    <property type="match status" value="1"/>
</dbReference>
<keyword evidence="11" id="KW-1185">Reference proteome</keyword>
<dbReference type="SUPFAM" id="SSF56112">
    <property type="entry name" value="Protein kinase-like (PK-like)"/>
    <property type="match status" value="1"/>
</dbReference>
<keyword evidence="1" id="KW-0723">Serine/threonine-protein kinase</keyword>
<evidence type="ECO:0000256" key="1">
    <source>
        <dbReference type="ARBA" id="ARBA00022527"/>
    </source>
</evidence>
<dbReference type="InterPro" id="IPR011009">
    <property type="entry name" value="Kinase-like_dom_sf"/>
</dbReference>
<dbReference type="PROSITE" id="PS00107">
    <property type="entry name" value="PROTEIN_KINASE_ATP"/>
    <property type="match status" value="1"/>
</dbReference>
<sequence>MPFLDRPSQNLPITALEKQSINGTEYAAPSIGYFRSSVPVPAVAKLTIPGVCTDYRFTANDLINEGELGHGNFAFVQKMRHRKLTCSMAVKIVRSVLNEREKNKSLKDLHIIMKSKFERIVTFYGAIFHESECWICMELMDSSLDKFYKMVYLERKSFIPEAVLAMITVAVIY</sequence>
<dbReference type="GO" id="GO:0004674">
    <property type="term" value="F:protein serine/threonine kinase activity"/>
    <property type="evidence" value="ECO:0007669"/>
    <property type="project" value="UniProtKB-KW"/>
</dbReference>
<evidence type="ECO:0000313" key="12">
    <source>
        <dbReference type="WBParaSite" id="TTAC_0000391301-mRNA-1"/>
    </source>
</evidence>
<dbReference type="GO" id="GO:0005524">
    <property type="term" value="F:ATP binding"/>
    <property type="evidence" value="ECO:0007669"/>
    <property type="project" value="UniProtKB-UniRule"/>
</dbReference>
<reference evidence="10 11" key="2">
    <citation type="submission" date="2018-11" db="EMBL/GenBank/DDBJ databases">
        <authorList>
            <consortium name="Pathogen Informatics"/>
        </authorList>
    </citation>
    <scope>NUCLEOTIDE SEQUENCE [LARGE SCALE GENOMIC DNA]</scope>
</reference>
<dbReference type="FunFam" id="3.30.200.20:FF:000040">
    <property type="entry name" value="Dual specificity mitogen-activated protein kinase kinase"/>
    <property type="match status" value="1"/>
</dbReference>
<dbReference type="Pfam" id="PF00069">
    <property type="entry name" value="Pkinase"/>
    <property type="match status" value="1"/>
</dbReference>
<evidence type="ECO:0000313" key="11">
    <source>
        <dbReference type="Proteomes" id="UP000274429"/>
    </source>
</evidence>
<organism evidence="12">
    <name type="scientific">Hydatigena taeniaeformis</name>
    <name type="common">Feline tapeworm</name>
    <name type="synonym">Taenia taeniaeformis</name>
    <dbReference type="NCBI Taxonomy" id="6205"/>
    <lineage>
        <taxon>Eukaryota</taxon>
        <taxon>Metazoa</taxon>
        <taxon>Spiralia</taxon>
        <taxon>Lophotrochozoa</taxon>
        <taxon>Platyhelminthes</taxon>
        <taxon>Cestoda</taxon>
        <taxon>Eucestoda</taxon>
        <taxon>Cyclophyllidea</taxon>
        <taxon>Taeniidae</taxon>
        <taxon>Hydatigera</taxon>
    </lineage>
</organism>
<dbReference type="GO" id="GO:0008545">
    <property type="term" value="F:JUN kinase kinase activity"/>
    <property type="evidence" value="ECO:0007669"/>
    <property type="project" value="TreeGrafter"/>
</dbReference>
<protein>
    <recommendedName>
        <fullName evidence="7">mitogen-activated protein kinase kinase</fullName>
        <ecNumber evidence="7">2.7.12.2</ecNumber>
    </recommendedName>
</protein>
<dbReference type="AlphaFoldDB" id="A0A0R3WT23"/>
<dbReference type="EMBL" id="UYWX01003255">
    <property type="protein sequence ID" value="VDM23708.1"/>
    <property type="molecule type" value="Genomic_DNA"/>
</dbReference>
<reference evidence="12" key="1">
    <citation type="submission" date="2017-02" db="UniProtKB">
        <authorList>
            <consortium name="WormBaseParasite"/>
        </authorList>
    </citation>
    <scope>IDENTIFICATION</scope>
</reference>
<evidence type="ECO:0000256" key="8">
    <source>
        <dbReference type="PROSITE-ProRule" id="PRU10141"/>
    </source>
</evidence>
<gene>
    <name evidence="10" type="ORF">TTAC_LOCUS3898</name>
</gene>
<evidence type="ECO:0000313" key="10">
    <source>
        <dbReference type="EMBL" id="VDM23708.1"/>
    </source>
</evidence>
<dbReference type="WBParaSite" id="TTAC_0000391301-mRNA-1">
    <property type="protein sequence ID" value="TTAC_0000391301-mRNA-1"/>
    <property type="gene ID" value="TTAC_0000391301"/>
</dbReference>
<evidence type="ECO:0000256" key="3">
    <source>
        <dbReference type="ARBA" id="ARBA00022741"/>
    </source>
</evidence>
<evidence type="ECO:0000256" key="5">
    <source>
        <dbReference type="ARBA" id="ARBA00022840"/>
    </source>
</evidence>
<proteinExistence type="inferred from homology"/>
<comment type="similarity">
    <text evidence="6">Belongs to the protein kinase superfamily. STE Ser/Thr protein kinase family. MAP kinase kinase subfamily.</text>
</comment>
<dbReference type="Proteomes" id="UP000274429">
    <property type="component" value="Unassembled WGS sequence"/>
</dbReference>
<keyword evidence="4" id="KW-0418">Kinase</keyword>
<feature type="domain" description="Protein kinase" evidence="9">
    <location>
        <begin position="62"/>
        <end position="173"/>
    </location>
</feature>
<feature type="binding site" evidence="8">
    <location>
        <position position="91"/>
    </location>
    <ligand>
        <name>ATP</name>
        <dbReference type="ChEBI" id="CHEBI:30616"/>
    </ligand>
</feature>
<keyword evidence="2" id="KW-0808">Transferase</keyword>
<dbReference type="Gene3D" id="3.30.200.20">
    <property type="entry name" value="Phosphorylase Kinase, domain 1"/>
    <property type="match status" value="1"/>
</dbReference>
<dbReference type="EC" id="2.7.12.2" evidence="7"/>
<dbReference type="InterPro" id="IPR000719">
    <property type="entry name" value="Prot_kinase_dom"/>
</dbReference>
<accession>A0A0R3WT23</accession>
<evidence type="ECO:0000256" key="4">
    <source>
        <dbReference type="ARBA" id="ARBA00022777"/>
    </source>
</evidence>
<dbReference type="PANTHER" id="PTHR48013">
    <property type="entry name" value="DUAL SPECIFICITY MITOGEN-ACTIVATED PROTEIN KINASE KINASE 5-RELATED"/>
    <property type="match status" value="1"/>
</dbReference>
<keyword evidence="3 8" id="KW-0547">Nucleotide-binding</keyword>
<evidence type="ECO:0000256" key="2">
    <source>
        <dbReference type="ARBA" id="ARBA00022679"/>
    </source>
</evidence>
<dbReference type="OrthoDB" id="10252354at2759"/>
<dbReference type="PROSITE" id="PS50011">
    <property type="entry name" value="PROTEIN_KINASE_DOM"/>
    <property type="match status" value="1"/>
</dbReference>
<dbReference type="InterPro" id="IPR017441">
    <property type="entry name" value="Protein_kinase_ATP_BS"/>
</dbReference>